<comment type="caution">
    <text evidence="5">The sequence shown here is derived from an EMBL/GenBank/DDBJ whole genome shotgun (WGS) entry which is preliminary data.</text>
</comment>
<evidence type="ECO:0000259" key="4">
    <source>
        <dbReference type="PROSITE" id="PS50069"/>
    </source>
</evidence>
<dbReference type="Gene3D" id="1.10.10.10">
    <property type="entry name" value="Winged helix-like DNA-binding domain superfamily/Winged helix DNA-binding domain"/>
    <property type="match status" value="1"/>
</dbReference>
<dbReference type="InterPro" id="IPR016158">
    <property type="entry name" value="Cullin_homology"/>
</dbReference>
<reference evidence="5 6" key="1">
    <citation type="submission" date="2024-04" db="EMBL/GenBank/DDBJ databases">
        <title>Tritrichomonas musculus Genome.</title>
        <authorList>
            <person name="Alves-Ferreira E."/>
            <person name="Grigg M."/>
            <person name="Lorenzi H."/>
            <person name="Galac M."/>
        </authorList>
    </citation>
    <scope>NUCLEOTIDE SEQUENCE [LARGE SCALE GENOMIC DNA]</scope>
    <source>
        <strain evidence="5 6">EAF2021</strain>
    </source>
</reference>
<proteinExistence type="inferred from homology"/>
<dbReference type="InterPro" id="IPR036388">
    <property type="entry name" value="WH-like_DNA-bd_sf"/>
</dbReference>
<evidence type="ECO:0000256" key="1">
    <source>
        <dbReference type="ARBA" id="ARBA00006019"/>
    </source>
</evidence>
<evidence type="ECO:0000256" key="3">
    <source>
        <dbReference type="RuleBase" id="RU003829"/>
    </source>
</evidence>
<keyword evidence="6" id="KW-1185">Reference proteome</keyword>
<dbReference type="InterPro" id="IPR016159">
    <property type="entry name" value="Cullin_repeat-like_dom_sf"/>
</dbReference>
<dbReference type="Gene3D" id="3.30.230.130">
    <property type="entry name" value="Cullin, Chain C, Domain 2"/>
    <property type="match status" value="1"/>
</dbReference>
<dbReference type="InterPro" id="IPR045093">
    <property type="entry name" value="Cullin"/>
</dbReference>
<name>A0ABR2KRY9_9EUKA</name>
<dbReference type="InterPro" id="IPR036390">
    <property type="entry name" value="WH_DNA-bd_sf"/>
</dbReference>
<dbReference type="SUPFAM" id="SSF74788">
    <property type="entry name" value="Cullin repeat-like"/>
    <property type="match status" value="1"/>
</dbReference>
<dbReference type="Pfam" id="PF26557">
    <property type="entry name" value="Cullin_AB"/>
    <property type="match status" value="1"/>
</dbReference>
<dbReference type="InterPro" id="IPR001373">
    <property type="entry name" value="Cullin_N"/>
</dbReference>
<dbReference type="EMBL" id="JAPFFF010000003">
    <property type="protein sequence ID" value="KAK8893904.1"/>
    <property type="molecule type" value="Genomic_DNA"/>
</dbReference>
<dbReference type="SUPFAM" id="SSF75632">
    <property type="entry name" value="Cullin homology domain"/>
    <property type="match status" value="1"/>
</dbReference>
<dbReference type="SMART" id="SM00884">
    <property type="entry name" value="Cullin_Nedd8"/>
    <property type="match status" value="1"/>
</dbReference>
<gene>
    <name evidence="5" type="ORF">M9Y10_022333</name>
</gene>
<dbReference type="InterPro" id="IPR036317">
    <property type="entry name" value="Cullin_homology_sf"/>
</dbReference>
<dbReference type="InterPro" id="IPR019559">
    <property type="entry name" value="Cullin_neddylation_domain"/>
</dbReference>
<dbReference type="PROSITE" id="PS50069">
    <property type="entry name" value="CULLIN_2"/>
    <property type="match status" value="1"/>
</dbReference>
<organism evidence="5 6">
    <name type="scientific">Tritrichomonas musculus</name>
    <dbReference type="NCBI Taxonomy" id="1915356"/>
    <lineage>
        <taxon>Eukaryota</taxon>
        <taxon>Metamonada</taxon>
        <taxon>Parabasalia</taxon>
        <taxon>Tritrichomonadida</taxon>
        <taxon>Tritrichomonadidae</taxon>
        <taxon>Tritrichomonas</taxon>
    </lineage>
</organism>
<dbReference type="SMART" id="SM00182">
    <property type="entry name" value="CULLIN"/>
    <property type="match status" value="1"/>
</dbReference>
<dbReference type="Pfam" id="PF00888">
    <property type="entry name" value="Cullin"/>
    <property type="match status" value="1"/>
</dbReference>
<protein>
    <submittedName>
        <fullName evidence="5">Cullin-3</fullName>
    </submittedName>
</protein>
<dbReference type="SUPFAM" id="SSF46785">
    <property type="entry name" value="Winged helix' DNA-binding domain"/>
    <property type="match status" value="1"/>
</dbReference>
<evidence type="ECO:0000313" key="6">
    <source>
        <dbReference type="Proteomes" id="UP001470230"/>
    </source>
</evidence>
<dbReference type="InterPro" id="IPR059120">
    <property type="entry name" value="Cullin-like_AB"/>
</dbReference>
<dbReference type="Proteomes" id="UP001470230">
    <property type="component" value="Unassembled WGS sequence"/>
</dbReference>
<sequence length="728" mass="84893">MPRQPIPQKKSEDGWNIIQAGINDILQRKQSQLKLTNLYEAVGNLVNANSDILRTGLQNILTEHFKKWREELSLIAGNPLIARFSVVYDDYRTYCSIIPKIYSLYDRRNNKTQDNETLNLIQSLFQTLVLRNSTDTLMKGTTDGIRNEIRIARSQNNADLKNISNLIKMYYEFRKKLNIFDAFFEAFETDTINFYDAFFKAKYEGSSFPNYLQTASEQFAREESIMKEFFQKDERIEILTACLFNLLTKNEPKFLQGDEPPVSIALTNQDKRPLKWLIDTYQNFGLDLERIYTACSKYIMNQMLQLSVNFKENMKAGEISTNISELIQLTEDFSRPYHLIFDGLQKAKEKLEECIKKAWNDKRFNIEENFCVYIDTQFKGDFKNMKAEEREQFPSIVAKFYNLLEDKKTFVVTYEHNMVRRFIKMGLKLVDIETPTINAIRRAKAADFAKSFKDYVKTIQDSENLETQFKEELHNTKLGQGVGKIGFQPIVFDQKRYPLEKNVATILPQPVQPINQAFCDFYTKKHPNYVLQLLQDVSTIESKFHVPKNSKTQQSRTYTVSSDILCATIVHAVSEKPMKYPELQSLISDQRMLDLNLKRLISKSCQILKVESKEKKKSDNVFSLNPNFFSKSSRVLIPPVINERKKDMSTISENVNNEKSENIQAAIVRVLKKNNRIEQGQLENDVINELAPYFRADVGIIRRILGQLETEYFNRIQEKDSVILEYVK</sequence>
<evidence type="ECO:0000256" key="2">
    <source>
        <dbReference type="PROSITE-ProRule" id="PRU00330"/>
    </source>
</evidence>
<evidence type="ECO:0000313" key="5">
    <source>
        <dbReference type="EMBL" id="KAK8893904.1"/>
    </source>
</evidence>
<feature type="domain" description="Cullin family profile" evidence="4">
    <location>
        <begin position="365"/>
        <end position="601"/>
    </location>
</feature>
<comment type="similarity">
    <text evidence="1 2 3">Belongs to the cullin family.</text>
</comment>
<accession>A0ABR2KRY9</accession>
<dbReference type="Gene3D" id="1.20.1310.10">
    <property type="entry name" value="Cullin Repeats"/>
    <property type="match status" value="3"/>
</dbReference>
<dbReference type="PANTHER" id="PTHR11932">
    <property type="entry name" value="CULLIN"/>
    <property type="match status" value="1"/>
</dbReference>